<dbReference type="SMART" id="SM01283">
    <property type="entry name" value="Costars"/>
    <property type="match status" value="1"/>
</dbReference>
<gene>
    <name evidence="19" type="ORF">chiPu_0017444</name>
</gene>
<keyword evidence="10" id="KW-0804">Transcription</keyword>
<evidence type="ECO:0000256" key="14">
    <source>
        <dbReference type="ARBA" id="ARBA00063019"/>
    </source>
</evidence>
<evidence type="ECO:0000256" key="16">
    <source>
        <dbReference type="ARBA" id="ARBA00076363"/>
    </source>
</evidence>
<keyword evidence="5" id="KW-0597">Phosphoprotein</keyword>
<evidence type="ECO:0000256" key="5">
    <source>
        <dbReference type="ARBA" id="ARBA00022553"/>
    </source>
</evidence>
<comment type="function">
    <text evidence="13">Acts as an activator of serum response factor (SRF)-dependent transcription possibly by inducing nuclear translocation of MKL1 or MKL2 and through a mechanism requiring Rho-actin signaling.</text>
</comment>
<dbReference type="InterPro" id="IPR038095">
    <property type="entry name" value="Costars_sf"/>
</dbReference>
<evidence type="ECO:0000256" key="13">
    <source>
        <dbReference type="ARBA" id="ARBA00059783"/>
    </source>
</evidence>
<name>A0A401RG07_CHIPU</name>
<reference evidence="19 20" key="1">
    <citation type="journal article" date="2018" name="Nat. Ecol. Evol.">
        <title>Shark genomes provide insights into elasmobranch evolution and the origin of vertebrates.</title>
        <authorList>
            <person name="Hara Y"/>
            <person name="Yamaguchi K"/>
            <person name="Onimaru K"/>
            <person name="Kadota M"/>
            <person name="Koyanagi M"/>
            <person name="Keeley SD"/>
            <person name="Tatsumi K"/>
            <person name="Tanaka K"/>
            <person name="Motone F"/>
            <person name="Kageyama Y"/>
            <person name="Nozu R"/>
            <person name="Adachi N"/>
            <person name="Nishimura O"/>
            <person name="Nakagawa R"/>
            <person name="Tanegashima C"/>
            <person name="Kiyatake I"/>
            <person name="Matsumoto R"/>
            <person name="Murakumo K"/>
            <person name="Nishida K"/>
            <person name="Terakita A"/>
            <person name="Kuratani S"/>
            <person name="Sato K"/>
            <person name="Hyodo S Kuraku.S."/>
        </authorList>
    </citation>
    <scope>NUCLEOTIDE SEQUENCE [LARGE SCALE GENOMIC DNA]</scope>
</reference>
<comment type="subunit">
    <text evidence="14">Binds F-actin and ABLIM1, ABLIM2 and ABLIM3. Interaction with ABLIM2 and ABLIM3 enhances activity.</text>
</comment>
<organism evidence="19 20">
    <name type="scientific">Chiloscyllium punctatum</name>
    <name type="common">Brownbanded bambooshark</name>
    <name type="synonym">Hemiscyllium punctatum</name>
    <dbReference type="NCBI Taxonomy" id="137246"/>
    <lineage>
        <taxon>Eukaryota</taxon>
        <taxon>Metazoa</taxon>
        <taxon>Chordata</taxon>
        <taxon>Craniata</taxon>
        <taxon>Vertebrata</taxon>
        <taxon>Chondrichthyes</taxon>
        <taxon>Elasmobranchii</taxon>
        <taxon>Galeomorphii</taxon>
        <taxon>Galeoidea</taxon>
        <taxon>Orectolobiformes</taxon>
        <taxon>Hemiscylliidae</taxon>
        <taxon>Chiloscyllium</taxon>
    </lineage>
</organism>
<dbReference type="GO" id="GO:0045944">
    <property type="term" value="P:positive regulation of transcription by RNA polymerase II"/>
    <property type="evidence" value="ECO:0007669"/>
    <property type="project" value="TreeGrafter"/>
</dbReference>
<dbReference type="EMBL" id="BEZZ01001287">
    <property type="protein sequence ID" value="GCC17088.1"/>
    <property type="molecule type" value="Genomic_DNA"/>
</dbReference>
<dbReference type="GO" id="GO:0015031">
    <property type="term" value="P:protein transport"/>
    <property type="evidence" value="ECO:0007669"/>
    <property type="project" value="UniProtKB-KW"/>
</dbReference>
<dbReference type="GO" id="GO:0030017">
    <property type="term" value="C:sarcomere"/>
    <property type="evidence" value="ECO:0007669"/>
    <property type="project" value="UniProtKB-SubCell"/>
</dbReference>
<feature type="region of interest" description="Disordered" evidence="17">
    <location>
        <begin position="136"/>
        <end position="218"/>
    </location>
</feature>
<feature type="compositionally biased region" description="Basic and acidic residues" evidence="17">
    <location>
        <begin position="53"/>
        <end position="74"/>
    </location>
</feature>
<dbReference type="PANTHER" id="PTHR22739:SF21">
    <property type="entry name" value="ACTIN-BINDING RHO-ACTIVATING PROTEIN"/>
    <property type="match status" value="1"/>
</dbReference>
<dbReference type="Gene3D" id="1.10.10.1540">
    <property type="entry name" value="Costar domain"/>
    <property type="match status" value="1"/>
</dbReference>
<evidence type="ECO:0000256" key="3">
    <source>
        <dbReference type="ARBA" id="ARBA00022448"/>
    </source>
</evidence>
<evidence type="ECO:0000256" key="17">
    <source>
        <dbReference type="SAM" id="MobiDB-lite"/>
    </source>
</evidence>
<keyword evidence="7" id="KW-0811">Translocation</keyword>
<evidence type="ECO:0000256" key="2">
    <source>
        <dbReference type="ARBA" id="ARBA00004245"/>
    </source>
</evidence>
<evidence type="ECO:0000256" key="12">
    <source>
        <dbReference type="ARBA" id="ARBA00023212"/>
    </source>
</evidence>
<feature type="compositionally biased region" description="Basic and acidic residues" evidence="17">
    <location>
        <begin position="170"/>
        <end position="206"/>
    </location>
</feature>
<sequence length="360" mass="41452">MNTETRSPRPASKAIKKFRCVSLVNSLAKNWQKWANEHSLRQKSEPQGWLPEGFKDDDPVKENRSWITKQERPAKVVQIKPESTQPGRNVNSSKELSGSQGTELSIRTIPVTKTVNNRSKSGSNELVSFMTDRFNQTEPDVAPKPFLANRSPTRRRLCHKKASEISQTWEKWEKEEKGSVTGEDRSSGGEKRKEKEPKKKDDAADRGKRKRSVPNAQVRTMEDLKKAWLRWAEDHIERQRTNPFSDEFDYDYARSLRLKKGDQGYGQPKEGSKTAERGQRAQEHVYKEMQEMCFIIRTMGILGVDGKTRVTFGNLFDRYVTVSDKVVGILMRARKHGLLDFQGEMLWKGEHDDVVITLNE</sequence>
<dbReference type="AlphaFoldDB" id="A0A401RG07"/>
<proteinExistence type="predicted"/>
<evidence type="ECO:0000259" key="18">
    <source>
        <dbReference type="SMART" id="SM01283"/>
    </source>
</evidence>
<keyword evidence="11" id="KW-0009">Actin-binding</keyword>
<dbReference type="GO" id="GO:0003779">
    <property type="term" value="F:actin binding"/>
    <property type="evidence" value="ECO:0007669"/>
    <property type="project" value="UniProtKB-KW"/>
</dbReference>
<keyword evidence="4" id="KW-0963">Cytoplasm</keyword>
<keyword evidence="20" id="KW-1185">Reference proteome</keyword>
<accession>A0A401RG07</accession>
<evidence type="ECO:0000256" key="8">
    <source>
        <dbReference type="ARBA" id="ARBA00023015"/>
    </source>
</evidence>
<dbReference type="GO" id="GO:0005856">
    <property type="term" value="C:cytoskeleton"/>
    <property type="evidence" value="ECO:0007669"/>
    <property type="project" value="UniProtKB-SubCell"/>
</dbReference>
<evidence type="ECO:0000313" key="20">
    <source>
        <dbReference type="Proteomes" id="UP000287033"/>
    </source>
</evidence>
<comment type="caution">
    <text evidence="19">The sequence shown here is derived from an EMBL/GenBank/DDBJ whole genome shotgun (WGS) entry which is preliminary data.</text>
</comment>
<evidence type="ECO:0000256" key="15">
    <source>
        <dbReference type="ARBA" id="ARBA00073502"/>
    </source>
</evidence>
<evidence type="ECO:0000313" key="19">
    <source>
        <dbReference type="EMBL" id="GCC17088.1"/>
    </source>
</evidence>
<dbReference type="InterPro" id="IPR027817">
    <property type="entry name" value="Costars_dom"/>
</dbReference>
<dbReference type="OrthoDB" id="9871914at2759"/>
<protein>
    <recommendedName>
        <fullName evidence="15">Actin-binding Rho-activating protein</fullName>
    </recommendedName>
    <alternativeName>
        <fullName evidence="16">Striated muscle activator of Rho-dependent signaling</fullName>
    </alternativeName>
</protein>
<evidence type="ECO:0000256" key="7">
    <source>
        <dbReference type="ARBA" id="ARBA00023010"/>
    </source>
</evidence>
<dbReference type="InterPro" id="IPR026111">
    <property type="entry name" value="Abra"/>
</dbReference>
<evidence type="ECO:0000256" key="10">
    <source>
        <dbReference type="ARBA" id="ARBA00023163"/>
    </source>
</evidence>
<dbReference type="Pfam" id="PF14705">
    <property type="entry name" value="Costars"/>
    <property type="match status" value="1"/>
</dbReference>
<feature type="domain" description="Costars" evidence="18">
    <location>
        <begin position="283"/>
        <end position="359"/>
    </location>
</feature>
<dbReference type="OMA" id="PKRSECS"/>
<feature type="region of interest" description="Disordered" evidence="17">
    <location>
        <begin position="37"/>
        <end position="105"/>
    </location>
</feature>
<dbReference type="Proteomes" id="UP000287033">
    <property type="component" value="Unassembled WGS sequence"/>
</dbReference>
<evidence type="ECO:0000256" key="11">
    <source>
        <dbReference type="ARBA" id="ARBA00023203"/>
    </source>
</evidence>
<dbReference type="FunFam" id="1.10.10.1540:FF:000001">
    <property type="entry name" value="Actin-binding Rho-activating protein a"/>
    <property type="match status" value="1"/>
</dbReference>
<dbReference type="STRING" id="137246.A0A401RG07"/>
<evidence type="ECO:0000256" key="4">
    <source>
        <dbReference type="ARBA" id="ARBA00022490"/>
    </source>
</evidence>
<evidence type="ECO:0000256" key="9">
    <source>
        <dbReference type="ARBA" id="ARBA00023159"/>
    </source>
</evidence>
<dbReference type="PANTHER" id="PTHR22739">
    <property type="entry name" value="STRIATED MUSCLE ACTIVATOR OF RHO-DEPENDENT SIGNALING-RELATED"/>
    <property type="match status" value="1"/>
</dbReference>
<keyword evidence="8" id="KW-0805">Transcription regulation</keyword>
<feature type="compositionally biased region" description="Polar residues" evidence="17">
    <location>
        <begin position="81"/>
        <end position="105"/>
    </location>
</feature>
<dbReference type="GO" id="GO:0035025">
    <property type="term" value="P:positive regulation of Rho protein signal transduction"/>
    <property type="evidence" value="ECO:0007669"/>
    <property type="project" value="InterPro"/>
</dbReference>
<keyword evidence="6" id="KW-0653">Protein transport</keyword>
<keyword evidence="9" id="KW-0010">Activator</keyword>
<keyword evidence="3" id="KW-0813">Transport</keyword>
<comment type="subcellular location">
    <subcellularLocation>
        <location evidence="2">Cytoplasm</location>
        <location evidence="2">Cytoskeleton</location>
    </subcellularLocation>
    <subcellularLocation>
        <location evidence="1">Cytoplasm</location>
        <location evidence="1">Myofibril</location>
        <location evidence="1">Sarcomere</location>
    </subcellularLocation>
</comment>
<evidence type="ECO:0000256" key="6">
    <source>
        <dbReference type="ARBA" id="ARBA00022927"/>
    </source>
</evidence>
<evidence type="ECO:0000256" key="1">
    <source>
        <dbReference type="ARBA" id="ARBA00004204"/>
    </source>
</evidence>
<keyword evidence="12" id="KW-0206">Cytoskeleton</keyword>